<comment type="caution">
    <text evidence="2">The sequence shown here is derived from an EMBL/GenBank/DDBJ whole genome shotgun (WGS) entry which is preliminary data.</text>
</comment>
<dbReference type="OrthoDB" id="5438043at2"/>
<gene>
    <name evidence="2" type="ORF">EV700_2226</name>
</gene>
<dbReference type="PANTHER" id="PTHR33490">
    <property type="entry name" value="BLR5614 PROTEIN-RELATED"/>
    <property type="match status" value="1"/>
</dbReference>
<dbReference type="Pfam" id="PF08379">
    <property type="entry name" value="Bact_transglu_N"/>
    <property type="match status" value="1"/>
</dbReference>
<feature type="domain" description="Transglutaminase-like" evidence="1">
    <location>
        <begin position="181"/>
        <end position="251"/>
    </location>
</feature>
<dbReference type="SMART" id="SM00460">
    <property type="entry name" value="TGc"/>
    <property type="match status" value="1"/>
</dbReference>
<dbReference type="InterPro" id="IPR038765">
    <property type="entry name" value="Papain-like_cys_pep_sf"/>
</dbReference>
<dbReference type="AlphaFoldDB" id="A0A4V2G3T6"/>
<dbReference type="RefSeq" id="WP_130413747.1">
    <property type="nucleotide sequence ID" value="NZ_SHKX01000013.1"/>
</dbReference>
<keyword evidence="2" id="KW-0378">Hydrolase</keyword>
<organism evidence="2 3">
    <name type="scientific">Fluviicoccus keumensis</name>
    <dbReference type="NCBI Taxonomy" id="1435465"/>
    <lineage>
        <taxon>Bacteria</taxon>
        <taxon>Pseudomonadati</taxon>
        <taxon>Pseudomonadota</taxon>
        <taxon>Gammaproteobacteria</taxon>
        <taxon>Moraxellales</taxon>
        <taxon>Moraxellaceae</taxon>
        <taxon>Fluviicoccus</taxon>
    </lineage>
</organism>
<keyword evidence="2" id="KW-0645">Protease</keyword>
<dbReference type="Gene3D" id="3.10.620.30">
    <property type="match status" value="1"/>
</dbReference>
<dbReference type="GO" id="GO:0006508">
    <property type="term" value="P:proteolysis"/>
    <property type="evidence" value="ECO:0007669"/>
    <property type="project" value="UniProtKB-KW"/>
</dbReference>
<dbReference type="PANTHER" id="PTHR33490:SF7">
    <property type="entry name" value="BLR2979 PROTEIN"/>
    <property type="match status" value="1"/>
</dbReference>
<sequence>MPAYHVIHETEYRYRWPVSLSQQLLHLQPRDMPWQRVHARSLTVEPQPVQMQPGTDSFGNPCTRLEINQPHTVLRVSAAMHLEVLPRPRLLAFEDSPAWESVVESCRYHSGPVDDEQLEALRYRQESPYIRIKHVFADYARKSFTPGRPLLEAVDALMSRIHAEFTFDPEATHVATPLTEVLERKRGVCQDFAHLMLACLRALGIPARYISGYLLTQPPPGQPRLIGADASHAWISVWCPQAGWTDFDPTNNVVPGVEHITLAWGRDFSDVSPLRGVILGGGDHDLEVRVTVMPEDE</sequence>
<dbReference type="EMBL" id="SHKX01000013">
    <property type="protein sequence ID" value="RZU38296.1"/>
    <property type="molecule type" value="Genomic_DNA"/>
</dbReference>
<reference evidence="2 3" key="1">
    <citation type="submission" date="2019-02" db="EMBL/GenBank/DDBJ databases">
        <title>Genomic Encyclopedia of Type Strains, Phase IV (KMG-IV): sequencing the most valuable type-strain genomes for metagenomic binning, comparative biology and taxonomic classification.</title>
        <authorList>
            <person name="Goeker M."/>
        </authorList>
    </citation>
    <scope>NUCLEOTIDE SEQUENCE [LARGE SCALE GENOMIC DNA]</scope>
    <source>
        <strain evidence="2 3">DSM 105135</strain>
    </source>
</reference>
<proteinExistence type="predicted"/>
<evidence type="ECO:0000313" key="2">
    <source>
        <dbReference type="EMBL" id="RZU38296.1"/>
    </source>
</evidence>
<dbReference type="InterPro" id="IPR002931">
    <property type="entry name" value="Transglutaminase-like"/>
</dbReference>
<keyword evidence="3" id="KW-1185">Reference proteome</keyword>
<dbReference type="Proteomes" id="UP000292423">
    <property type="component" value="Unassembled WGS sequence"/>
</dbReference>
<name>A0A4V2G3T6_9GAMM</name>
<dbReference type="GO" id="GO:0008233">
    <property type="term" value="F:peptidase activity"/>
    <property type="evidence" value="ECO:0007669"/>
    <property type="project" value="UniProtKB-KW"/>
</dbReference>
<dbReference type="InterPro" id="IPR013589">
    <property type="entry name" value="Bac_transglu_N"/>
</dbReference>
<dbReference type="SUPFAM" id="SSF54001">
    <property type="entry name" value="Cysteine proteinases"/>
    <property type="match status" value="1"/>
</dbReference>
<evidence type="ECO:0000313" key="3">
    <source>
        <dbReference type="Proteomes" id="UP000292423"/>
    </source>
</evidence>
<dbReference type="Pfam" id="PF01841">
    <property type="entry name" value="Transglut_core"/>
    <property type="match status" value="1"/>
</dbReference>
<accession>A0A4V2G3T6</accession>
<evidence type="ECO:0000259" key="1">
    <source>
        <dbReference type="SMART" id="SM00460"/>
    </source>
</evidence>
<protein>
    <submittedName>
        <fullName evidence="2">Transglutaminase-like putative cysteine protease</fullName>
    </submittedName>
</protein>